<gene>
    <name evidence="2" type="ORF">M2A_1043</name>
</gene>
<evidence type="ECO:0000256" key="1">
    <source>
        <dbReference type="SAM" id="Phobius"/>
    </source>
</evidence>
<comment type="caution">
    <text evidence="2">The sequence shown here is derived from an EMBL/GenBank/DDBJ whole genome shotgun (WGS) entry which is preliminary data.</text>
</comment>
<protein>
    <submittedName>
        <fullName evidence="2">Uncharacterized protein</fullName>
    </submittedName>
</protein>
<keyword evidence="1" id="KW-1133">Transmembrane helix</keyword>
<name>A0A081B926_9HYPH</name>
<sequence length="46" mass="5226">MYTDLNRDERRQNWKAWAQDTAALISIAGLGWMLLTWSSVAATLLS</sequence>
<keyword evidence="1" id="KW-0472">Membrane</keyword>
<keyword evidence="3" id="KW-1185">Reference proteome</keyword>
<proteinExistence type="predicted"/>
<organism evidence="2 3">
    <name type="scientific">Tepidicaulis marinus</name>
    <dbReference type="NCBI Taxonomy" id="1333998"/>
    <lineage>
        <taxon>Bacteria</taxon>
        <taxon>Pseudomonadati</taxon>
        <taxon>Pseudomonadota</taxon>
        <taxon>Alphaproteobacteria</taxon>
        <taxon>Hyphomicrobiales</taxon>
        <taxon>Parvibaculaceae</taxon>
        <taxon>Tepidicaulis</taxon>
    </lineage>
</organism>
<feature type="transmembrane region" description="Helical" evidence="1">
    <location>
        <begin position="21"/>
        <end position="45"/>
    </location>
</feature>
<dbReference type="Proteomes" id="UP000028702">
    <property type="component" value="Unassembled WGS sequence"/>
</dbReference>
<reference evidence="2 3" key="1">
    <citation type="submission" date="2014-07" db="EMBL/GenBank/DDBJ databases">
        <title>Tepidicaulis marinum gen. nov., sp. nov., a novel marine bacterium denitrifying nitrate to nitrous oxide strictly under microaerobic conditions.</title>
        <authorList>
            <person name="Takeuchi M."/>
            <person name="Yamagishi T."/>
            <person name="Kamagata Y."/>
            <person name="Oshima K."/>
            <person name="Hattori M."/>
            <person name="Katayama T."/>
            <person name="Hanada S."/>
            <person name="Tamaki H."/>
            <person name="Marumo K."/>
            <person name="Maeda H."/>
            <person name="Nedachi M."/>
            <person name="Iwasaki W."/>
            <person name="Suwa Y."/>
            <person name="Sakata S."/>
        </authorList>
    </citation>
    <scope>NUCLEOTIDE SEQUENCE [LARGE SCALE GENOMIC DNA]</scope>
    <source>
        <strain evidence="2 3">MA2</strain>
    </source>
</reference>
<evidence type="ECO:0000313" key="3">
    <source>
        <dbReference type="Proteomes" id="UP000028702"/>
    </source>
</evidence>
<dbReference type="RefSeq" id="WP_156101674.1">
    <property type="nucleotide sequence ID" value="NZ_BBIO01000004.1"/>
</dbReference>
<evidence type="ECO:0000313" key="2">
    <source>
        <dbReference type="EMBL" id="GAK44544.1"/>
    </source>
</evidence>
<keyword evidence="1" id="KW-0812">Transmembrane</keyword>
<dbReference type="STRING" id="1333998.M2A_1043"/>
<accession>A0A081B926</accession>
<dbReference type="EMBL" id="BBIO01000004">
    <property type="protein sequence ID" value="GAK44544.1"/>
    <property type="molecule type" value="Genomic_DNA"/>
</dbReference>
<dbReference type="AlphaFoldDB" id="A0A081B926"/>